<organism evidence="3 4">
    <name type="scientific">Cohnella boryungensis</name>
    <dbReference type="NCBI Taxonomy" id="768479"/>
    <lineage>
        <taxon>Bacteria</taxon>
        <taxon>Bacillati</taxon>
        <taxon>Bacillota</taxon>
        <taxon>Bacilli</taxon>
        <taxon>Bacillales</taxon>
        <taxon>Paenibacillaceae</taxon>
        <taxon>Cohnella</taxon>
    </lineage>
</organism>
<dbReference type="InterPro" id="IPR008756">
    <property type="entry name" value="Peptidase_M56"/>
</dbReference>
<feature type="transmembrane region" description="Helical" evidence="1">
    <location>
        <begin position="96"/>
        <end position="117"/>
    </location>
</feature>
<dbReference type="RefSeq" id="WP_204603845.1">
    <property type="nucleotide sequence ID" value="NZ_JBHSED010000036.1"/>
</dbReference>
<evidence type="ECO:0000256" key="1">
    <source>
        <dbReference type="SAM" id="Phobius"/>
    </source>
</evidence>
<dbReference type="EMBL" id="JBHSED010000036">
    <property type="protein sequence ID" value="MFC4305209.1"/>
    <property type="molecule type" value="Genomic_DNA"/>
</dbReference>
<protein>
    <submittedName>
        <fullName evidence="3">M56 family metallopeptidase</fullName>
    </submittedName>
</protein>
<feature type="domain" description="Peptidase M56" evidence="2">
    <location>
        <begin position="7"/>
        <end position="290"/>
    </location>
</feature>
<evidence type="ECO:0000313" key="4">
    <source>
        <dbReference type="Proteomes" id="UP001595755"/>
    </source>
</evidence>
<name>A0ABV8SCB2_9BACL</name>
<keyword evidence="1" id="KW-1133">Transmembrane helix</keyword>
<proteinExistence type="predicted"/>
<keyword evidence="4" id="KW-1185">Reference proteome</keyword>
<evidence type="ECO:0000313" key="3">
    <source>
        <dbReference type="EMBL" id="MFC4305209.1"/>
    </source>
</evidence>
<accession>A0ABV8SCB2</accession>
<feature type="transmembrane region" description="Helical" evidence="1">
    <location>
        <begin position="298"/>
        <end position="318"/>
    </location>
</feature>
<dbReference type="InterPro" id="IPR052173">
    <property type="entry name" value="Beta-lactam_resp_regulator"/>
</dbReference>
<dbReference type="CDD" id="cd07341">
    <property type="entry name" value="M56_BlaR1_MecR1_like"/>
    <property type="match status" value="1"/>
</dbReference>
<dbReference type="PANTHER" id="PTHR34978:SF3">
    <property type="entry name" value="SLR0241 PROTEIN"/>
    <property type="match status" value="1"/>
</dbReference>
<feature type="transmembrane region" description="Helical" evidence="1">
    <location>
        <begin position="6"/>
        <end position="25"/>
    </location>
</feature>
<gene>
    <name evidence="3" type="ORF">ACFO1S_17390</name>
</gene>
<sequence>MQEFLSTLLLSSVSMSLVTLAYAAILPSLSRRYAAKWCYMGWILIVVGWIVPFRLRIDLIPAQMENNPLTHANTVINAISHIDARDTINIPLPIPLWWMLPTIWGLGVVSVATYHTLRHRSFIRMVRRWSSPVADIKIIEILEGLRSELKIKKHIELNVCPVITSPMLVGFFRPTILLPPLQFSDDELSMILKHELIHLKRYDLWCKALVLTATVLHWFNPMVYLMSRAMAAQCEISCDALVLQGVDFQGRKQYGEAIIGVVKNGAKPQTALSTNFYGGKRNMKNRISFIMDTKRKKAGFIILCMALACILTTGAAIAEVNDPQETTRPEVMIAPSNSDSGNVNEVTHFLKLLRRPYSDRTNANSLQESIRPEVVVAPPNSGINNDNEVTNFLSLLKKQRNVHQAK</sequence>
<comment type="caution">
    <text evidence="3">The sequence shown here is derived from an EMBL/GenBank/DDBJ whole genome shotgun (WGS) entry which is preliminary data.</text>
</comment>
<keyword evidence="1" id="KW-0812">Transmembrane</keyword>
<feature type="transmembrane region" description="Helical" evidence="1">
    <location>
        <begin position="37"/>
        <end position="55"/>
    </location>
</feature>
<keyword evidence="1" id="KW-0472">Membrane</keyword>
<dbReference type="PANTHER" id="PTHR34978">
    <property type="entry name" value="POSSIBLE SENSOR-TRANSDUCER PROTEIN BLAR"/>
    <property type="match status" value="1"/>
</dbReference>
<reference evidence="4" key="1">
    <citation type="journal article" date="2019" name="Int. J. Syst. Evol. Microbiol.">
        <title>The Global Catalogue of Microorganisms (GCM) 10K type strain sequencing project: providing services to taxonomists for standard genome sequencing and annotation.</title>
        <authorList>
            <consortium name="The Broad Institute Genomics Platform"/>
            <consortium name="The Broad Institute Genome Sequencing Center for Infectious Disease"/>
            <person name="Wu L."/>
            <person name="Ma J."/>
        </authorList>
    </citation>
    <scope>NUCLEOTIDE SEQUENCE [LARGE SCALE GENOMIC DNA]</scope>
    <source>
        <strain evidence="4">CGMCC 4.1641</strain>
    </source>
</reference>
<dbReference type="Proteomes" id="UP001595755">
    <property type="component" value="Unassembled WGS sequence"/>
</dbReference>
<dbReference type="Pfam" id="PF05569">
    <property type="entry name" value="Peptidase_M56"/>
    <property type="match status" value="1"/>
</dbReference>
<evidence type="ECO:0000259" key="2">
    <source>
        <dbReference type="Pfam" id="PF05569"/>
    </source>
</evidence>